<evidence type="ECO:0000313" key="8">
    <source>
        <dbReference type="Proteomes" id="UP001152484"/>
    </source>
</evidence>
<keyword evidence="2 4" id="KW-0863">Zinc-finger</keyword>
<dbReference type="AlphaFoldDB" id="A0A9P0Z3D4"/>
<dbReference type="PANTHER" id="PTHR36886">
    <property type="entry name" value="PROTEIN FRIGIDA-ESSENTIAL 1"/>
    <property type="match status" value="1"/>
</dbReference>
<proteinExistence type="predicted"/>
<reference evidence="7" key="1">
    <citation type="submission" date="2022-07" db="EMBL/GenBank/DDBJ databases">
        <authorList>
            <person name="Macas J."/>
            <person name="Novak P."/>
            <person name="Neumann P."/>
        </authorList>
    </citation>
    <scope>NUCLEOTIDE SEQUENCE</scope>
</reference>
<dbReference type="Pfam" id="PF18044">
    <property type="entry name" value="zf-CCCH_4"/>
    <property type="match status" value="1"/>
</dbReference>
<organism evidence="7 8">
    <name type="scientific">Cuscuta europaea</name>
    <name type="common">European dodder</name>
    <dbReference type="NCBI Taxonomy" id="41803"/>
    <lineage>
        <taxon>Eukaryota</taxon>
        <taxon>Viridiplantae</taxon>
        <taxon>Streptophyta</taxon>
        <taxon>Embryophyta</taxon>
        <taxon>Tracheophyta</taxon>
        <taxon>Spermatophyta</taxon>
        <taxon>Magnoliopsida</taxon>
        <taxon>eudicotyledons</taxon>
        <taxon>Gunneridae</taxon>
        <taxon>Pentapetalae</taxon>
        <taxon>asterids</taxon>
        <taxon>lamiids</taxon>
        <taxon>Solanales</taxon>
        <taxon>Convolvulaceae</taxon>
        <taxon>Cuscuteae</taxon>
        <taxon>Cuscuta</taxon>
        <taxon>Cuscuta subgen. Cuscuta</taxon>
    </lineage>
</organism>
<feature type="zinc finger region" description="C3H1-type" evidence="4">
    <location>
        <begin position="184"/>
        <end position="211"/>
    </location>
</feature>
<evidence type="ECO:0000313" key="7">
    <source>
        <dbReference type="EMBL" id="CAH9085247.1"/>
    </source>
</evidence>
<feature type="domain" description="C3H1-type" evidence="6">
    <location>
        <begin position="184"/>
        <end position="211"/>
    </location>
</feature>
<evidence type="ECO:0000256" key="1">
    <source>
        <dbReference type="ARBA" id="ARBA00022723"/>
    </source>
</evidence>
<dbReference type="PROSITE" id="PS50103">
    <property type="entry name" value="ZF_C3H1"/>
    <property type="match status" value="3"/>
</dbReference>
<keyword evidence="3 4" id="KW-0862">Zinc</keyword>
<dbReference type="GO" id="GO:0008270">
    <property type="term" value="F:zinc ion binding"/>
    <property type="evidence" value="ECO:0007669"/>
    <property type="project" value="UniProtKB-KW"/>
</dbReference>
<feature type="region of interest" description="Disordered" evidence="5">
    <location>
        <begin position="1"/>
        <end position="175"/>
    </location>
</feature>
<evidence type="ECO:0000259" key="6">
    <source>
        <dbReference type="PROSITE" id="PS50103"/>
    </source>
</evidence>
<feature type="domain" description="C3H1-type" evidence="6">
    <location>
        <begin position="268"/>
        <end position="295"/>
    </location>
</feature>
<dbReference type="Gene3D" id="3.30.1370.210">
    <property type="match status" value="2"/>
</dbReference>
<evidence type="ECO:0000256" key="4">
    <source>
        <dbReference type="PROSITE-ProRule" id="PRU00723"/>
    </source>
</evidence>
<dbReference type="PANTHER" id="PTHR36886:SF8">
    <property type="entry name" value="ZINC FINGER CCCH DOMAIN-CONTAINING PROTEIN 38"/>
    <property type="match status" value="1"/>
</dbReference>
<evidence type="ECO:0000256" key="2">
    <source>
        <dbReference type="ARBA" id="ARBA00022771"/>
    </source>
</evidence>
<evidence type="ECO:0000256" key="3">
    <source>
        <dbReference type="ARBA" id="ARBA00022833"/>
    </source>
</evidence>
<protein>
    <recommendedName>
        <fullName evidence="6">C3H1-type domain-containing protein</fullName>
    </recommendedName>
</protein>
<accession>A0A9P0Z3D4</accession>
<name>A0A9P0Z3D4_CUSEU</name>
<feature type="zinc finger region" description="C3H1-type" evidence="4">
    <location>
        <begin position="268"/>
        <end position="295"/>
    </location>
</feature>
<keyword evidence="1 4" id="KW-0479">Metal-binding</keyword>
<comment type="caution">
    <text evidence="7">The sequence shown here is derived from an EMBL/GenBank/DDBJ whole genome shotgun (WGS) entry which is preliminary data.</text>
</comment>
<dbReference type="InterPro" id="IPR052650">
    <property type="entry name" value="Zinc_finger_CCCH"/>
</dbReference>
<dbReference type="EMBL" id="CAMAPE010000018">
    <property type="protein sequence ID" value="CAH9085247.1"/>
    <property type="molecule type" value="Genomic_DNA"/>
</dbReference>
<dbReference type="SMART" id="SM00356">
    <property type="entry name" value="ZnF_C3H1"/>
    <property type="match status" value="3"/>
</dbReference>
<gene>
    <name evidence="7" type="ORF">CEURO_LOCUS9304</name>
</gene>
<evidence type="ECO:0000256" key="5">
    <source>
        <dbReference type="SAM" id="MobiDB-lite"/>
    </source>
</evidence>
<feature type="compositionally biased region" description="Basic and acidic residues" evidence="5">
    <location>
        <begin position="76"/>
        <end position="89"/>
    </location>
</feature>
<feature type="compositionally biased region" description="Basic residues" evidence="5">
    <location>
        <begin position="125"/>
        <end position="135"/>
    </location>
</feature>
<dbReference type="InterPro" id="IPR000571">
    <property type="entry name" value="Znf_CCCH"/>
</dbReference>
<feature type="compositionally biased region" description="Polar residues" evidence="5">
    <location>
        <begin position="65"/>
        <end position="74"/>
    </location>
</feature>
<feature type="zinc finger region" description="C3H1-type" evidence="4">
    <location>
        <begin position="319"/>
        <end position="345"/>
    </location>
</feature>
<sequence>MDESLKKRRSFWDSDENSSHHEVDVKNAWVGKGQYPSHDGRRFKEQNSSKADSSSNRYSSWNDSPQNSQLQPNKRISKDAERVPETEGHKRGKFYRENTSPTFDGPRQQRNSKFSEHGLNQSRRIPGRGRSRSRSWSREKGWRSRSRSKSRDKGHFRDRPRSHGSPPNQKCDSYEWDDRQIGSRMSSKVCREFSSGRCKRGGECRFFHPDNFKVKDKYSVEHNLAERWSGGHESAEVSRYANSETIEVRCRGKVPDLYNIESEHPRNNRGVITCKDFGRGKCRWGASCRFSHSGSSSHIYDSSIRNTSPDYNWKHEPNKTSRRLCKYFVAGKCYSENCKFSHDGAVQTDVGISPSNNVGGHRLDDKKHNWDDLRWDDAEMDSSFNMAPIGESVAISNHSDAVHTDRVGHIVDHGLVNSNELWNKSVWDDDTARTSNLEKTNEHLYTAARENSDITVTFGQTNSRSDHNSENGRAMWKNTTSCEERDVYPKVESTLKSSSNDHDSNAISQASLLPSLGGSLVHGERQEKMEDASHGGFPCNVVHPYIMSNPPLESYPFRDTGKTNISNVLNDVNIDTQTTHPVLLPEQRFNEVSERSNLGSEYSSSLDGAAQGDSKLHAIPLNGHSIIPKDSTCYQNKEAATRSEVLDLSLSGATFSALTTEMHGSPASLTKKFEYEAGKSQQHEVASPSVLCSVSNPGLLPTFNAVYSRVDPVINDSDMCEAHGDESQWGMPDNFVIPVNASKLSQHGTKGSLKQMNQSSSFNSEAGHIKQYNTSNVECTGDQCLKQQESGAKSELNENNRLVTNDCGDEQQNNNPYSVSVTGKCEEVYGKKDDKITRLFKIALIELVKEILKPKWKEGRMSREVHKTIVKKVVDKVMGSIQGDHFPKSQDKIEHYLSCSKAKINKLAQAYVERSLKENS</sequence>
<feature type="compositionally biased region" description="Basic and acidic residues" evidence="5">
    <location>
        <begin position="38"/>
        <end position="47"/>
    </location>
</feature>
<feature type="region of interest" description="Disordered" evidence="5">
    <location>
        <begin position="460"/>
        <end position="481"/>
    </location>
</feature>
<feature type="compositionally biased region" description="Polar residues" evidence="5">
    <location>
        <begin position="97"/>
        <end position="112"/>
    </location>
</feature>
<feature type="domain" description="C3H1-type" evidence="6">
    <location>
        <begin position="319"/>
        <end position="345"/>
    </location>
</feature>
<keyword evidence="8" id="KW-1185">Reference proteome</keyword>
<dbReference type="Proteomes" id="UP001152484">
    <property type="component" value="Unassembled WGS sequence"/>
</dbReference>
<feature type="compositionally biased region" description="Basic and acidic residues" evidence="5">
    <location>
        <begin position="149"/>
        <end position="161"/>
    </location>
</feature>
<feature type="compositionally biased region" description="Low complexity" evidence="5">
    <location>
        <begin position="52"/>
        <end position="64"/>
    </location>
</feature>
<dbReference type="Pfam" id="PF14608">
    <property type="entry name" value="zf-CCCH_2"/>
    <property type="match status" value="2"/>
</dbReference>
<dbReference type="InterPro" id="IPR041367">
    <property type="entry name" value="Znf-CCCH_4"/>
</dbReference>
<dbReference type="OrthoDB" id="411372at2759"/>